<sequence length="193" mass="22284">MMAVDWRMIELDKVDDLWVLMIASMLVVDAWKMYLFTRNVWYVSNMKVIPNELVGLISTQDFQKLRDITTEHSVGDMLDSLFSLGVRIGKLALDYYPYVWAMTTDYAESPIARTVWFYFLDVFLTRSAFIPLIVLGAVLSNNPRADPFLIFINMTLQSVMHACLQQRGHLDSPTSPTNMVLRVSSCLLWRRTS</sequence>
<protein>
    <submittedName>
        <fullName evidence="2">Glutamate racemase</fullName>
    </submittedName>
</protein>
<dbReference type="EMBL" id="GBRD01016934">
    <property type="protein sequence ID" value="JAG48893.1"/>
    <property type="molecule type" value="Transcribed_RNA"/>
</dbReference>
<evidence type="ECO:0000259" key="1">
    <source>
        <dbReference type="Pfam" id="PF16491"/>
    </source>
</evidence>
<gene>
    <name evidence="2" type="primary">murI_1</name>
    <name evidence="2" type="ORF">CM83_99327</name>
</gene>
<organism evidence="2">
    <name type="scientific">Lygus hesperus</name>
    <name type="common">Western plant bug</name>
    <dbReference type="NCBI Taxonomy" id="30085"/>
    <lineage>
        <taxon>Eukaryota</taxon>
        <taxon>Metazoa</taxon>
        <taxon>Ecdysozoa</taxon>
        <taxon>Arthropoda</taxon>
        <taxon>Hexapoda</taxon>
        <taxon>Insecta</taxon>
        <taxon>Pterygota</taxon>
        <taxon>Neoptera</taxon>
        <taxon>Paraneoptera</taxon>
        <taxon>Hemiptera</taxon>
        <taxon>Heteroptera</taxon>
        <taxon>Panheteroptera</taxon>
        <taxon>Cimicomorpha</taxon>
        <taxon>Miridae</taxon>
        <taxon>Mirini</taxon>
        <taxon>Lygus</taxon>
    </lineage>
</organism>
<dbReference type="Pfam" id="PF16491">
    <property type="entry name" value="Peptidase_M48_N"/>
    <property type="match status" value="1"/>
</dbReference>
<evidence type="ECO:0000313" key="3">
    <source>
        <dbReference type="EMBL" id="JAG48893.1"/>
    </source>
</evidence>
<proteinExistence type="predicted"/>
<accession>A0A0A9Z405</accession>
<dbReference type="EMBL" id="GBHO01004405">
    <property type="protein sequence ID" value="JAG39199.1"/>
    <property type="molecule type" value="Transcribed_RNA"/>
</dbReference>
<evidence type="ECO:0000313" key="2">
    <source>
        <dbReference type="EMBL" id="JAG39199.1"/>
    </source>
</evidence>
<dbReference type="AlphaFoldDB" id="A0A0A9Z405"/>
<dbReference type="InterPro" id="IPR032456">
    <property type="entry name" value="Peptidase_M48_N"/>
</dbReference>
<reference evidence="3" key="3">
    <citation type="submission" date="2014-09" db="EMBL/GenBank/DDBJ databases">
        <authorList>
            <person name="Magalhaes I.L.F."/>
            <person name="Oliveira U."/>
            <person name="Santos F.R."/>
            <person name="Vidigal T.H.D.A."/>
            <person name="Brescovit A.D."/>
            <person name="Santos A.J."/>
        </authorList>
    </citation>
    <scope>NUCLEOTIDE SEQUENCE</scope>
</reference>
<reference evidence="2" key="1">
    <citation type="journal article" date="2014" name="PLoS ONE">
        <title>Transcriptome-Based Identification of ABC Transporters in the Western Tarnished Plant Bug Lygus hesperus.</title>
        <authorList>
            <person name="Hull J.J."/>
            <person name="Chaney K."/>
            <person name="Geib S.M."/>
            <person name="Fabrick J.A."/>
            <person name="Brent C.S."/>
            <person name="Walsh D."/>
            <person name="Lavine L.C."/>
        </authorList>
    </citation>
    <scope>NUCLEOTIDE SEQUENCE</scope>
</reference>
<name>A0A0A9Z405_LYGHE</name>
<feature type="domain" description="CAAX prenyl protease 1 N-terminal" evidence="1">
    <location>
        <begin position="45"/>
        <end position="131"/>
    </location>
</feature>
<reference evidence="2" key="2">
    <citation type="submission" date="2014-07" db="EMBL/GenBank/DDBJ databases">
        <authorList>
            <person name="Hull J."/>
        </authorList>
    </citation>
    <scope>NUCLEOTIDE SEQUENCE</scope>
</reference>